<evidence type="ECO:0000313" key="7">
    <source>
        <dbReference type="Proteomes" id="UP000489600"/>
    </source>
</evidence>
<protein>
    <submittedName>
        <fullName evidence="6">Uncharacterized protein</fullName>
    </submittedName>
</protein>
<dbReference type="Proteomes" id="UP000489600">
    <property type="component" value="Unassembled WGS sequence"/>
</dbReference>
<dbReference type="PROSITE" id="PS50090">
    <property type="entry name" value="MYB_LIKE"/>
    <property type="match status" value="1"/>
</dbReference>
<evidence type="ECO:0000259" key="5">
    <source>
        <dbReference type="PROSITE" id="PS51294"/>
    </source>
</evidence>
<dbReference type="GO" id="GO:0005634">
    <property type="term" value="C:nucleus"/>
    <property type="evidence" value="ECO:0007669"/>
    <property type="project" value="UniProtKB-SubCell"/>
</dbReference>
<feature type="domain" description="Myb-like" evidence="4">
    <location>
        <begin position="507"/>
        <end position="555"/>
    </location>
</feature>
<dbReference type="OrthoDB" id="608866at2759"/>
<dbReference type="PANTHER" id="PTHR47122:SF4">
    <property type="entry name" value="TRF-LIKE 3"/>
    <property type="match status" value="1"/>
</dbReference>
<reference evidence="6" key="1">
    <citation type="submission" date="2019-07" db="EMBL/GenBank/DDBJ databases">
        <authorList>
            <person name="Dittberner H."/>
        </authorList>
    </citation>
    <scope>NUCLEOTIDE SEQUENCE [LARGE SCALE GENOMIC DNA]</scope>
</reference>
<dbReference type="InterPro" id="IPR017930">
    <property type="entry name" value="Myb_dom"/>
</dbReference>
<organism evidence="6 7">
    <name type="scientific">Arabis nemorensis</name>
    <dbReference type="NCBI Taxonomy" id="586526"/>
    <lineage>
        <taxon>Eukaryota</taxon>
        <taxon>Viridiplantae</taxon>
        <taxon>Streptophyta</taxon>
        <taxon>Embryophyta</taxon>
        <taxon>Tracheophyta</taxon>
        <taxon>Spermatophyta</taxon>
        <taxon>Magnoliopsida</taxon>
        <taxon>eudicotyledons</taxon>
        <taxon>Gunneridae</taxon>
        <taxon>Pentapetalae</taxon>
        <taxon>rosids</taxon>
        <taxon>malvids</taxon>
        <taxon>Brassicales</taxon>
        <taxon>Brassicaceae</taxon>
        <taxon>Arabideae</taxon>
        <taxon>Arabis</taxon>
    </lineage>
</organism>
<dbReference type="InterPro" id="IPR001005">
    <property type="entry name" value="SANT/Myb"/>
</dbReference>
<dbReference type="Gene3D" id="1.10.246.220">
    <property type="match status" value="1"/>
</dbReference>
<feature type="region of interest" description="Disordered" evidence="3">
    <location>
        <begin position="342"/>
        <end position="369"/>
    </location>
</feature>
<dbReference type="SUPFAM" id="SSF46689">
    <property type="entry name" value="Homeodomain-like"/>
    <property type="match status" value="1"/>
</dbReference>
<dbReference type="AlphaFoldDB" id="A0A565AQH2"/>
<dbReference type="CDD" id="cd11660">
    <property type="entry name" value="SANT_TRF"/>
    <property type="match status" value="1"/>
</dbReference>
<gene>
    <name evidence="6" type="ORF">ANE_LOCUS2100</name>
</gene>
<evidence type="ECO:0000256" key="2">
    <source>
        <dbReference type="ARBA" id="ARBA00023242"/>
    </source>
</evidence>
<name>A0A565AQH2_9BRAS</name>
<comment type="caution">
    <text evidence="6">The sequence shown here is derived from an EMBL/GenBank/DDBJ whole genome shotgun (WGS) entry which is preliminary data.</text>
</comment>
<dbReference type="InterPro" id="IPR009057">
    <property type="entry name" value="Homeodomain-like_sf"/>
</dbReference>
<dbReference type="Pfam" id="PF00249">
    <property type="entry name" value="Myb_DNA-binding"/>
    <property type="match status" value="1"/>
</dbReference>
<feature type="region of interest" description="Disordered" evidence="3">
    <location>
        <begin position="315"/>
        <end position="334"/>
    </location>
</feature>
<proteinExistence type="predicted"/>
<feature type="domain" description="HTH myb-type" evidence="5">
    <location>
        <begin position="502"/>
        <end position="559"/>
    </location>
</feature>
<dbReference type="PROSITE" id="PS51294">
    <property type="entry name" value="HTH_MYB"/>
    <property type="match status" value="1"/>
</dbReference>
<sequence>MGAMFGNVEDYGEMFQDISVETRGASLSTRNQIGNPVLYKLVRVAKDGRLVPATDEEILEVEDLLENKENDMPILPDPGQTEGYIPDEGSPSQFLRLESLEGLFQSETAEAYTEKLISPLEFKEELFHGFTLPDTKFQSSNELYGNEEQFLSEFLLQEPICYSSNGCSMNQSMDVSPYSNATCSPKEASLSTAASKPDSFGVSGDMSLDNLSIKELQETFRATFGRETTVKDKQWLKGRITMGLINSCGVITTSPTIVDNKLVGGGQDNYNDSKNTVDEERRASCKDTPSSPDCIKEHSNDCVNSPVETFVDHYSGNEDFEGEHRPVKRARKPTRRFIEEISKTDEKQQSEESVIPSKDQKSSQAISSGGRVVVTRMVSLAGSRIQVPYVSHVRRSRPRENMTALGDFPSIPWEMDAMPEESDLNLVPSLLNNDLNRVSGVKSASGPAKKEDDKDHLNLILTEVDQDMMEPEHLDSSGDSSDDSVDNNNHVGLRITQNAFRRKHHRSWTLSEVKKLVEGVSKYGVGKWSVIKRLSFPSYSHRSPVDIKDKWRNLLRASFAHTHSDRMGSLKKHGSMAIPSQIMLQVRELAQKKSLVSLVSKTRMVKKSRNRFL</sequence>
<evidence type="ECO:0000256" key="1">
    <source>
        <dbReference type="ARBA" id="ARBA00004123"/>
    </source>
</evidence>
<feature type="compositionally biased region" description="Basic and acidic residues" evidence="3">
    <location>
        <begin position="275"/>
        <end position="285"/>
    </location>
</feature>
<accession>A0A565AQH2</accession>
<feature type="region of interest" description="Disordered" evidence="3">
    <location>
        <begin position="264"/>
        <end position="293"/>
    </location>
</feature>
<evidence type="ECO:0000256" key="3">
    <source>
        <dbReference type="SAM" id="MobiDB-lite"/>
    </source>
</evidence>
<evidence type="ECO:0000259" key="4">
    <source>
        <dbReference type="PROSITE" id="PS50090"/>
    </source>
</evidence>
<keyword evidence="7" id="KW-1185">Reference proteome</keyword>
<dbReference type="SMART" id="SM00717">
    <property type="entry name" value="SANT"/>
    <property type="match status" value="1"/>
</dbReference>
<evidence type="ECO:0000313" key="6">
    <source>
        <dbReference type="EMBL" id="VVA91655.1"/>
    </source>
</evidence>
<dbReference type="PANTHER" id="PTHR47122">
    <property type="entry name" value="MYB-LIKE DNA-BINDING DOMAIN CONTAINING PROTEIN, EXPRESSED"/>
    <property type="match status" value="1"/>
</dbReference>
<comment type="subcellular location">
    <subcellularLocation>
        <location evidence="1">Nucleus</location>
    </subcellularLocation>
</comment>
<dbReference type="EMBL" id="CABITT030000001">
    <property type="protein sequence ID" value="VVA91655.1"/>
    <property type="molecule type" value="Genomic_DNA"/>
</dbReference>
<feature type="region of interest" description="Disordered" evidence="3">
    <location>
        <begin position="468"/>
        <end position="489"/>
    </location>
</feature>
<keyword evidence="2" id="KW-0539">Nucleus</keyword>